<accession>A0A8D8YPJ8</accession>
<protein>
    <submittedName>
        <fullName evidence="1">Uncharacterized protein</fullName>
    </submittedName>
</protein>
<dbReference type="EMBL" id="HBUF01044855">
    <property type="protein sequence ID" value="CAG6619075.1"/>
    <property type="molecule type" value="Transcribed_RNA"/>
</dbReference>
<organism evidence="1">
    <name type="scientific">Cacopsylla melanoneura</name>
    <dbReference type="NCBI Taxonomy" id="428564"/>
    <lineage>
        <taxon>Eukaryota</taxon>
        <taxon>Metazoa</taxon>
        <taxon>Ecdysozoa</taxon>
        <taxon>Arthropoda</taxon>
        <taxon>Hexapoda</taxon>
        <taxon>Insecta</taxon>
        <taxon>Pterygota</taxon>
        <taxon>Neoptera</taxon>
        <taxon>Paraneoptera</taxon>
        <taxon>Hemiptera</taxon>
        <taxon>Sternorrhyncha</taxon>
        <taxon>Psylloidea</taxon>
        <taxon>Psyllidae</taxon>
        <taxon>Psyllinae</taxon>
        <taxon>Cacopsylla</taxon>
    </lineage>
</organism>
<dbReference type="AlphaFoldDB" id="A0A8D8YPJ8"/>
<evidence type="ECO:0000313" key="1">
    <source>
        <dbReference type="EMBL" id="CAG6732713.1"/>
    </source>
</evidence>
<reference evidence="1" key="1">
    <citation type="submission" date="2021-05" db="EMBL/GenBank/DDBJ databases">
        <authorList>
            <person name="Alioto T."/>
            <person name="Alioto T."/>
            <person name="Gomez Garrido J."/>
        </authorList>
    </citation>
    <scope>NUCLEOTIDE SEQUENCE</scope>
</reference>
<dbReference type="EMBL" id="HBUF01387644">
    <property type="protein sequence ID" value="CAG6732713.1"/>
    <property type="molecule type" value="Transcribed_RNA"/>
</dbReference>
<name>A0A8D8YPJ8_9HEMI</name>
<sequence length="174" mass="21032">MFSWLYRTLLDYTLCPLDSFGTDSLSFLNSDSHIHPFRLFDMVVYDSCFLRLALTLRNKAPVSPSSFREGAGRSFKFVFQFQVLFPHIGCCATFQFFNFVMKFFKLFAESIHMSRVVVLSMLIVLRHRIRIVWVAHYRRISHWWCIAHLWWITQMWYITHLRHIAYLLWIAHWL</sequence>
<proteinExistence type="predicted"/>